<dbReference type="PANTHER" id="PTHR12336:SF0">
    <property type="entry name" value="ADULT CUTICLE PROTEIN 1-RELATED"/>
    <property type="match status" value="1"/>
</dbReference>
<keyword evidence="2" id="KW-1185">Reference proteome</keyword>
<evidence type="ECO:0000313" key="2">
    <source>
        <dbReference type="Proteomes" id="UP000076408"/>
    </source>
</evidence>
<dbReference type="Proteomes" id="UP000076408">
    <property type="component" value="Unassembled WGS sequence"/>
</dbReference>
<dbReference type="EnsemblMetazoa" id="ASTEI05298-RA">
    <property type="protein sequence ID" value="ASTEI05298-PA"/>
    <property type="gene ID" value="ASTEI05298"/>
</dbReference>
<protein>
    <submittedName>
        <fullName evidence="1">Uncharacterized protein</fullName>
    </submittedName>
</protein>
<reference evidence="2" key="1">
    <citation type="journal article" date="2014" name="Genome Biol.">
        <title>Genome analysis of a major urban malaria vector mosquito, Anopheles stephensi.</title>
        <authorList>
            <person name="Jiang X."/>
            <person name="Peery A."/>
            <person name="Hall A.B."/>
            <person name="Sharma A."/>
            <person name="Chen X.G."/>
            <person name="Waterhouse R.M."/>
            <person name="Komissarov A."/>
            <person name="Riehle M.M."/>
            <person name="Shouche Y."/>
            <person name="Sharakhova M.V."/>
            <person name="Lawson D."/>
            <person name="Pakpour N."/>
            <person name="Arensburger P."/>
            <person name="Davidson V.L."/>
            <person name="Eiglmeier K."/>
            <person name="Emrich S."/>
            <person name="George P."/>
            <person name="Kennedy R.C."/>
            <person name="Mane S.P."/>
            <person name="Maslen G."/>
            <person name="Oringanje C."/>
            <person name="Qi Y."/>
            <person name="Settlage R."/>
            <person name="Tojo M."/>
            <person name="Tubio J.M."/>
            <person name="Unger M.F."/>
            <person name="Wang B."/>
            <person name="Vernick K.D."/>
            <person name="Ribeiro J.M."/>
            <person name="James A.A."/>
            <person name="Michel K."/>
            <person name="Riehle M.A."/>
            <person name="Luckhart S."/>
            <person name="Sharakhov I.V."/>
            <person name="Tu Z."/>
        </authorList>
    </citation>
    <scope>NUCLEOTIDE SEQUENCE [LARGE SCALE GENOMIC DNA]</scope>
    <source>
        <strain evidence="2">Indian</strain>
    </source>
</reference>
<accession>A0A182YA12</accession>
<dbReference type="VEuPathDB" id="VectorBase:ASTEI20_035813"/>
<organism evidence="1 2">
    <name type="scientific">Anopheles stephensi</name>
    <name type="common">Indo-Pakistan malaria mosquito</name>
    <dbReference type="NCBI Taxonomy" id="30069"/>
    <lineage>
        <taxon>Eukaryota</taxon>
        <taxon>Metazoa</taxon>
        <taxon>Ecdysozoa</taxon>
        <taxon>Arthropoda</taxon>
        <taxon>Hexapoda</taxon>
        <taxon>Insecta</taxon>
        <taxon>Pterygota</taxon>
        <taxon>Neoptera</taxon>
        <taxon>Endopterygota</taxon>
        <taxon>Diptera</taxon>
        <taxon>Nematocera</taxon>
        <taxon>Culicoidea</taxon>
        <taxon>Culicidae</taxon>
        <taxon>Anophelinae</taxon>
        <taxon>Anopheles</taxon>
    </lineage>
</organism>
<dbReference type="VEuPathDB" id="VectorBase:ASTE003357"/>
<dbReference type="STRING" id="30069.A0A182YA12"/>
<name>A0A182YA12_ANOST</name>
<dbReference type="InterPro" id="IPR031874">
    <property type="entry name" value="Cuticle_Acp1"/>
</dbReference>
<dbReference type="AlphaFoldDB" id="A0A182YA12"/>
<dbReference type="Pfam" id="PF15955">
    <property type="entry name" value="Cuticle_4"/>
    <property type="match status" value="2"/>
</dbReference>
<dbReference type="VEuPathDB" id="VectorBase:ASTE003353"/>
<dbReference type="VEuPathDB" id="VectorBase:ASTEI20_042793"/>
<dbReference type="PANTHER" id="PTHR12336">
    <property type="entry name" value="ADULT CUTICLE PROTEIN 1-RELATED"/>
    <property type="match status" value="1"/>
</dbReference>
<dbReference type="VEuPathDB" id="VectorBase:ASTEI05298"/>
<sequence>MKCIVVLVLAATALVAEGGVIPWVLAPGYAIAVPPGLAIPGSTVIQSNPPATVVQALPAPIAVDVSGSPTLLLAPSPAGPAVVALAPAAGATAVSATRGAVHVAPLPGHSYFDRVETGLLQQHPVVRFPDHHAPHYEGPVPELHFPHALHQQAVAHQQAHHSHHHPELFLPDNRYLSFVAPSSSLVAYVPVQRGKPGPWAVPNVFIKGQGYSTNQYVAPTLMQKLLAQDPRSPSLPLSLLSPSSRRLVSCRGAGHTLVFPQLSQLPPIHAAYPAYAPHAALLAAPHAAILAAPHAPVASVAHHAGVVPGATSVTATRGAVHVAPLPGHAVSQQQLNLAPAPGTI</sequence>
<evidence type="ECO:0000313" key="1">
    <source>
        <dbReference type="EnsemblMetazoa" id="ASTEI05298-PA"/>
    </source>
</evidence>
<proteinExistence type="predicted"/>
<reference evidence="1" key="2">
    <citation type="submission" date="2020-05" db="UniProtKB">
        <authorList>
            <consortium name="EnsemblMetazoa"/>
        </authorList>
    </citation>
    <scope>IDENTIFICATION</scope>
    <source>
        <strain evidence="1">Indian</strain>
    </source>
</reference>